<dbReference type="AlphaFoldDB" id="A0A644V914"/>
<dbReference type="GO" id="GO:0022625">
    <property type="term" value="C:cytosolic large ribosomal subunit"/>
    <property type="evidence" value="ECO:0007669"/>
    <property type="project" value="TreeGrafter"/>
</dbReference>
<dbReference type="InterPro" id="IPR011035">
    <property type="entry name" value="Ribosomal_bL25/Gln-tRNA_synth"/>
</dbReference>
<dbReference type="GO" id="GO:0006412">
    <property type="term" value="P:translation"/>
    <property type="evidence" value="ECO:0007669"/>
    <property type="project" value="InterPro"/>
</dbReference>
<dbReference type="InterPro" id="IPR037121">
    <property type="entry name" value="Ribosomal_bL25_C"/>
</dbReference>
<dbReference type="InterPro" id="IPR001021">
    <property type="entry name" value="Ribosomal_bL25_long"/>
</dbReference>
<feature type="compositionally biased region" description="Basic and acidic residues" evidence="5">
    <location>
        <begin position="194"/>
        <end position="203"/>
    </location>
</feature>
<gene>
    <name evidence="8" type="primary">rplY_8</name>
    <name evidence="8" type="ORF">SDC9_33252</name>
</gene>
<dbReference type="EMBL" id="VSSQ01000235">
    <property type="protein sequence ID" value="MPL87252.1"/>
    <property type="molecule type" value="Genomic_DNA"/>
</dbReference>
<dbReference type="NCBIfam" id="TIGR00731">
    <property type="entry name" value="bL25_bact_ctc"/>
    <property type="match status" value="1"/>
</dbReference>
<dbReference type="InterPro" id="IPR020930">
    <property type="entry name" value="Ribosomal_uL5_bac-type"/>
</dbReference>
<dbReference type="InterPro" id="IPR020056">
    <property type="entry name" value="Rbsml_bL25/Gln-tRNA_synth_N"/>
</dbReference>
<evidence type="ECO:0000256" key="4">
    <source>
        <dbReference type="ARBA" id="ARBA00023274"/>
    </source>
</evidence>
<keyword evidence="4" id="KW-0687">Ribonucleoprotein</keyword>
<sequence>MLTLKFTNRNKGEEKAGMLKAVYYGAKEKAQSIFVDAIEFEKLYREAGQSSVINLEGEGKKFQVMIKDVSYEPIKYVPNHIDFYVVEKGVKIDAHIPFEFVGVSEAVKTFGGQLVKVMHELHVEAEAVDLPSSLEVDLSALENLDSVIEVKDIKLPKGVELYKTEPDEIIASISKAEEEDLSAPVSGDISNIEVEEKGKKDEGESGDSE</sequence>
<keyword evidence="1" id="KW-0699">rRNA-binding</keyword>
<evidence type="ECO:0000256" key="2">
    <source>
        <dbReference type="ARBA" id="ARBA00022884"/>
    </source>
</evidence>
<proteinExistence type="inferred from homology"/>
<dbReference type="PANTHER" id="PTHR33284:SF1">
    <property type="entry name" value="RIBOSOMAL PROTEIN L25_GLN-TRNA SYNTHETASE, ANTI-CODON-BINDING DOMAIN-CONTAINING PROTEIN"/>
    <property type="match status" value="1"/>
</dbReference>
<dbReference type="GO" id="GO:0003735">
    <property type="term" value="F:structural constituent of ribosome"/>
    <property type="evidence" value="ECO:0007669"/>
    <property type="project" value="InterPro"/>
</dbReference>
<dbReference type="CDD" id="cd00495">
    <property type="entry name" value="Ribosomal_L25_TL5_CTC"/>
    <property type="match status" value="1"/>
</dbReference>
<feature type="region of interest" description="Disordered" evidence="5">
    <location>
        <begin position="175"/>
        <end position="209"/>
    </location>
</feature>
<reference evidence="8" key="1">
    <citation type="submission" date="2019-08" db="EMBL/GenBank/DDBJ databases">
        <authorList>
            <person name="Kucharzyk K."/>
            <person name="Murdoch R.W."/>
            <person name="Higgins S."/>
            <person name="Loffler F."/>
        </authorList>
    </citation>
    <scope>NUCLEOTIDE SEQUENCE</scope>
</reference>
<comment type="caution">
    <text evidence="8">The sequence shown here is derived from an EMBL/GenBank/DDBJ whole genome shotgun (WGS) entry which is preliminary data.</text>
</comment>
<keyword evidence="2" id="KW-0694">RNA-binding</keyword>
<keyword evidence="3 8" id="KW-0689">Ribosomal protein</keyword>
<dbReference type="GO" id="GO:0008097">
    <property type="term" value="F:5S rRNA binding"/>
    <property type="evidence" value="ECO:0007669"/>
    <property type="project" value="InterPro"/>
</dbReference>
<dbReference type="PANTHER" id="PTHR33284">
    <property type="entry name" value="RIBOSOMAL PROTEIN L25/GLN-TRNA SYNTHETASE, ANTI-CODON-BINDING DOMAIN-CONTAINING PROTEIN"/>
    <property type="match status" value="1"/>
</dbReference>
<evidence type="ECO:0000313" key="8">
    <source>
        <dbReference type="EMBL" id="MPL87252.1"/>
    </source>
</evidence>
<evidence type="ECO:0000256" key="3">
    <source>
        <dbReference type="ARBA" id="ARBA00022980"/>
    </source>
</evidence>
<dbReference type="InterPro" id="IPR020057">
    <property type="entry name" value="Ribosomal_bL25_b-dom"/>
</dbReference>
<protein>
    <submittedName>
        <fullName evidence="8">50S ribosomal protein L25</fullName>
    </submittedName>
</protein>
<evidence type="ECO:0000256" key="5">
    <source>
        <dbReference type="SAM" id="MobiDB-lite"/>
    </source>
</evidence>
<accession>A0A644V914</accession>
<feature type="domain" description="Large ribosomal subunit protein bL25 beta" evidence="7">
    <location>
        <begin position="91"/>
        <end position="176"/>
    </location>
</feature>
<feature type="domain" description="Large ribosomal subunit protein bL25 L25" evidence="6">
    <location>
        <begin position="15"/>
        <end position="83"/>
    </location>
</feature>
<dbReference type="Gene3D" id="2.170.120.20">
    <property type="entry name" value="Ribosomal protein L25, beta domain"/>
    <property type="match status" value="1"/>
</dbReference>
<dbReference type="Pfam" id="PF14693">
    <property type="entry name" value="Ribosomal_TL5_C"/>
    <property type="match status" value="1"/>
</dbReference>
<dbReference type="InterPro" id="IPR029751">
    <property type="entry name" value="Ribosomal_L25_dom"/>
</dbReference>
<dbReference type="Gene3D" id="2.40.240.10">
    <property type="entry name" value="Ribosomal Protein L25, Chain P"/>
    <property type="match status" value="1"/>
</dbReference>
<evidence type="ECO:0000259" key="7">
    <source>
        <dbReference type="Pfam" id="PF14693"/>
    </source>
</evidence>
<dbReference type="SUPFAM" id="SSF50715">
    <property type="entry name" value="Ribosomal protein L25-like"/>
    <property type="match status" value="1"/>
</dbReference>
<evidence type="ECO:0000256" key="1">
    <source>
        <dbReference type="ARBA" id="ARBA00022730"/>
    </source>
</evidence>
<evidence type="ECO:0000259" key="6">
    <source>
        <dbReference type="Pfam" id="PF01386"/>
    </source>
</evidence>
<dbReference type="Pfam" id="PF01386">
    <property type="entry name" value="Ribosomal_L25p"/>
    <property type="match status" value="1"/>
</dbReference>
<name>A0A644V914_9ZZZZ</name>
<organism evidence="8">
    <name type="scientific">bioreactor metagenome</name>
    <dbReference type="NCBI Taxonomy" id="1076179"/>
    <lineage>
        <taxon>unclassified sequences</taxon>
        <taxon>metagenomes</taxon>
        <taxon>ecological metagenomes</taxon>
    </lineage>
</organism>
<dbReference type="HAMAP" id="MF_01334">
    <property type="entry name" value="Ribosomal_bL25_CTC"/>
    <property type="match status" value="1"/>
</dbReference>